<evidence type="ECO:0000313" key="5">
    <source>
        <dbReference type="EMBL" id="GAA2107572.1"/>
    </source>
</evidence>
<dbReference type="PANTHER" id="PTHR13799:SF14">
    <property type="entry name" value="GTP CYCLOHYDROLASE 1 TYPE 2 HOMOLOG"/>
    <property type="match status" value="1"/>
</dbReference>
<evidence type="ECO:0000256" key="4">
    <source>
        <dbReference type="ARBA" id="ARBA00022723"/>
    </source>
</evidence>
<evidence type="ECO:0000256" key="3">
    <source>
        <dbReference type="ARBA" id="ARBA00022112"/>
    </source>
</evidence>
<dbReference type="EMBL" id="BAAAQA010000001">
    <property type="protein sequence ID" value="GAA2107572.1"/>
    <property type="molecule type" value="Genomic_DNA"/>
</dbReference>
<comment type="similarity">
    <text evidence="1">Belongs to the GTP cyclohydrolase I type 2/NIF3 family.</text>
</comment>
<gene>
    <name evidence="5" type="ORF">GCM10009824_00110</name>
</gene>
<evidence type="ECO:0000313" key="6">
    <source>
        <dbReference type="Proteomes" id="UP001500166"/>
    </source>
</evidence>
<comment type="caution">
    <text evidence="5">The sequence shown here is derived from an EMBL/GenBank/DDBJ whole genome shotgun (WGS) entry which is preliminary data.</text>
</comment>
<dbReference type="NCBIfam" id="TIGR00486">
    <property type="entry name" value="YbgI_SA1388"/>
    <property type="match status" value="1"/>
</dbReference>
<evidence type="ECO:0000256" key="1">
    <source>
        <dbReference type="ARBA" id="ARBA00006964"/>
    </source>
</evidence>
<dbReference type="InterPro" id="IPR036069">
    <property type="entry name" value="DUF34/NIF3_sf"/>
</dbReference>
<dbReference type="Pfam" id="PF01784">
    <property type="entry name" value="DUF34_NIF3"/>
    <property type="match status" value="1"/>
</dbReference>
<dbReference type="Gene3D" id="3.40.1390.30">
    <property type="entry name" value="NIF3 (NGG1p interacting factor 3)-like"/>
    <property type="match status" value="2"/>
</dbReference>
<proteinExistence type="inferred from homology"/>
<keyword evidence="6" id="KW-1185">Reference proteome</keyword>
<name>A0ABN2XCA2_9MICC</name>
<comment type="subunit">
    <text evidence="2">Homohexamer.</text>
</comment>
<evidence type="ECO:0000256" key="2">
    <source>
        <dbReference type="ARBA" id="ARBA00011643"/>
    </source>
</evidence>
<dbReference type="InterPro" id="IPR002678">
    <property type="entry name" value="DUF34/NIF3"/>
</dbReference>
<dbReference type="RefSeq" id="WP_344223031.1">
    <property type="nucleotide sequence ID" value="NZ_BAAAQA010000001.1"/>
</dbReference>
<keyword evidence="4" id="KW-0479">Metal-binding</keyword>
<dbReference type="PANTHER" id="PTHR13799">
    <property type="entry name" value="NGG1 INTERACTING FACTOR 3"/>
    <property type="match status" value="1"/>
</dbReference>
<organism evidence="5 6">
    <name type="scientific">Kocuria atrinae</name>
    <dbReference type="NCBI Taxonomy" id="592377"/>
    <lineage>
        <taxon>Bacteria</taxon>
        <taxon>Bacillati</taxon>
        <taxon>Actinomycetota</taxon>
        <taxon>Actinomycetes</taxon>
        <taxon>Micrococcales</taxon>
        <taxon>Micrococcaceae</taxon>
        <taxon>Kocuria</taxon>
    </lineage>
</organism>
<sequence length="307" mass="31951">MTSEAQSQYRSIPTLAQVVAAADSLWAFRLQEAWDASGLVTGRPDQPVKRIHFAVDPVAAVVDEAITAEADLLITHHPLLIRGVTSVAADGFKGKVIHDLIENHCALLACHTNADSARRGVSDALIAAGGVNADDAAPLVPDATDPSVGLGRVGTLAESVTLAELAERLAANIPGTAQGLRIAGDPDRKVNTIAVCGGSGDSLFEQVRDAGADVYITADLRHHPASEAREHALGSGATGTPALIDAAHSASEALWLPWGAEDLERALAAQGFEVEIHVSGLRTDPWDFRVASPESDSASHHTSGETS</sequence>
<reference evidence="5 6" key="1">
    <citation type="journal article" date="2019" name="Int. J. Syst. Evol. Microbiol.">
        <title>The Global Catalogue of Microorganisms (GCM) 10K type strain sequencing project: providing services to taxonomists for standard genome sequencing and annotation.</title>
        <authorList>
            <consortium name="The Broad Institute Genomics Platform"/>
            <consortium name="The Broad Institute Genome Sequencing Center for Infectious Disease"/>
            <person name="Wu L."/>
            <person name="Ma J."/>
        </authorList>
    </citation>
    <scope>NUCLEOTIDE SEQUENCE [LARGE SCALE GENOMIC DNA]</scope>
    <source>
        <strain evidence="5 6">JCM 15914</strain>
    </source>
</reference>
<dbReference type="SUPFAM" id="SSF102705">
    <property type="entry name" value="NIF3 (NGG1p interacting factor 3)-like"/>
    <property type="match status" value="1"/>
</dbReference>
<dbReference type="Proteomes" id="UP001500166">
    <property type="component" value="Unassembled WGS sequence"/>
</dbReference>
<accession>A0ABN2XCA2</accession>
<protein>
    <recommendedName>
        <fullName evidence="3">GTP cyclohydrolase 1 type 2 homolog</fullName>
    </recommendedName>
</protein>